<gene>
    <name evidence="2" type="ORF">NDU88_006596</name>
</gene>
<protein>
    <recommendedName>
        <fullName evidence="4">Tektin</fullName>
    </recommendedName>
</protein>
<keyword evidence="1" id="KW-0175">Coiled coil</keyword>
<keyword evidence="3" id="KW-1185">Reference proteome</keyword>
<evidence type="ECO:0008006" key="4">
    <source>
        <dbReference type="Google" id="ProtNLM"/>
    </source>
</evidence>
<name>A0AAV7VQB6_PLEWA</name>
<accession>A0AAV7VQB6</accession>
<dbReference type="EMBL" id="JANPWB010000003">
    <property type="protein sequence ID" value="KAJ1202801.1"/>
    <property type="molecule type" value="Genomic_DNA"/>
</dbReference>
<proteinExistence type="predicted"/>
<comment type="caution">
    <text evidence="2">The sequence shown here is derived from an EMBL/GenBank/DDBJ whole genome shotgun (WGS) entry which is preliminary data.</text>
</comment>
<dbReference type="AlphaFoldDB" id="A0AAV7VQB6"/>
<feature type="coiled-coil region" evidence="1">
    <location>
        <begin position="53"/>
        <end position="94"/>
    </location>
</feature>
<dbReference type="Proteomes" id="UP001066276">
    <property type="component" value="Chromosome 2_1"/>
</dbReference>
<sequence>MRQVEPPEEDDQLEAGVEPTRAEILAAKHGTCAALEQRHDLVAIDVNLLRTDLRRVAEKVTTAEINIKNLQDEVSTLKRQMVEVKTAAVELERRMRRAALVAIMPGCWPS</sequence>
<reference evidence="2" key="1">
    <citation type="journal article" date="2022" name="bioRxiv">
        <title>Sequencing and chromosome-scale assembly of the giantPleurodeles waltlgenome.</title>
        <authorList>
            <person name="Brown T."/>
            <person name="Elewa A."/>
            <person name="Iarovenko S."/>
            <person name="Subramanian E."/>
            <person name="Araus A.J."/>
            <person name="Petzold A."/>
            <person name="Susuki M."/>
            <person name="Suzuki K.-i.T."/>
            <person name="Hayashi T."/>
            <person name="Toyoda A."/>
            <person name="Oliveira C."/>
            <person name="Osipova E."/>
            <person name="Leigh N.D."/>
            <person name="Simon A."/>
            <person name="Yun M.H."/>
        </authorList>
    </citation>
    <scope>NUCLEOTIDE SEQUENCE</scope>
    <source>
        <strain evidence="2">20211129_DDA</strain>
        <tissue evidence="2">Liver</tissue>
    </source>
</reference>
<evidence type="ECO:0000313" key="3">
    <source>
        <dbReference type="Proteomes" id="UP001066276"/>
    </source>
</evidence>
<evidence type="ECO:0000313" key="2">
    <source>
        <dbReference type="EMBL" id="KAJ1202801.1"/>
    </source>
</evidence>
<evidence type="ECO:0000256" key="1">
    <source>
        <dbReference type="SAM" id="Coils"/>
    </source>
</evidence>
<organism evidence="2 3">
    <name type="scientific">Pleurodeles waltl</name>
    <name type="common">Iberian ribbed newt</name>
    <dbReference type="NCBI Taxonomy" id="8319"/>
    <lineage>
        <taxon>Eukaryota</taxon>
        <taxon>Metazoa</taxon>
        <taxon>Chordata</taxon>
        <taxon>Craniata</taxon>
        <taxon>Vertebrata</taxon>
        <taxon>Euteleostomi</taxon>
        <taxon>Amphibia</taxon>
        <taxon>Batrachia</taxon>
        <taxon>Caudata</taxon>
        <taxon>Salamandroidea</taxon>
        <taxon>Salamandridae</taxon>
        <taxon>Pleurodelinae</taxon>
        <taxon>Pleurodeles</taxon>
    </lineage>
</organism>